<dbReference type="GO" id="GO:0006261">
    <property type="term" value="P:DNA-templated DNA replication"/>
    <property type="evidence" value="ECO:0007669"/>
    <property type="project" value="TreeGrafter"/>
</dbReference>
<dbReference type="RefSeq" id="XP_625523.1">
    <property type="nucleotide sequence ID" value="XM_625523.1"/>
</dbReference>
<dbReference type="Proteomes" id="UP000006726">
    <property type="component" value="Chromosome 8"/>
</dbReference>
<protein>
    <submittedName>
        <fullName evidence="3">WD40 repeat protein</fullName>
    </submittedName>
</protein>
<dbReference type="STRING" id="353152.Q5CPV6"/>
<name>Q5CPV6_CRYPI</name>
<evidence type="ECO:0000313" key="4">
    <source>
        <dbReference type="Proteomes" id="UP000006726"/>
    </source>
</evidence>
<gene>
    <name evidence="3" type="ORF">cgd8_640</name>
</gene>
<feature type="compositionally biased region" description="Polar residues" evidence="1">
    <location>
        <begin position="1182"/>
        <end position="1200"/>
    </location>
</feature>
<dbReference type="OrthoDB" id="427368at2759"/>
<feature type="domain" description="WDHD1/CFT4 second beta-propeller" evidence="2">
    <location>
        <begin position="637"/>
        <end position="938"/>
    </location>
</feature>
<proteinExistence type="predicted"/>
<evidence type="ECO:0000256" key="1">
    <source>
        <dbReference type="SAM" id="MobiDB-lite"/>
    </source>
</evidence>
<feature type="compositionally biased region" description="Polar residues" evidence="1">
    <location>
        <begin position="1120"/>
        <end position="1134"/>
    </location>
</feature>
<dbReference type="GO" id="GO:0003682">
    <property type="term" value="F:chromatin binding"/>
    <property type="evidence" value="ECO:0007669"/>
    <property type="project" value="TreeGrafter"/>
</dbReference>
<dbReference type="GO" id="GO:0006281">
    <property type="term" value="P:DNA repair"/>
    <property type="evidence" value="ECO:0007669"/>
    <property type="project" value="TreeGrafter"/>
</dbReference>
<feature type="region of interest" description="Disordered" evidence="1">
    <location>
        <begin position="1113"/>
        <end position="1174"/>
    </location>
</feature>
<dbReference type="GO" id="GO:0000278">
    <property type="term" value="P:mitotic cell cycle"/>
    <property type="evidence" value="ECO:0007669"/>
    <property type="project" value="TreeGrafter"/>
</dbReference>
<dbReference type="PANTHER" id="PTHR19932">
    <property type="entry name" value="WD REPEAT AND HMG-BOX DNA BINDING PROTEIN"/>
    <property type="match status" value="1"/>
</dbReference>
<dbReference type="Pfam" id="PF12341">
    <property type="entry name" value="Mcl1_mid"/>
    <property type="match status" value="1"/>
</dbReference>
<feature type="compositionally biased region" description="Low complexity" evidence="1">
    <location>
        <begin position="1149"/>
        <end position="1158"/>
    </location>
</feature>
<dbReference type="AlphaFoldDB" id="Q5CPV6"/>
<comment type="caution">
    <text evidence="3">The sequence shown here is derived from an EMBL/GenBank/DDBJ whole genome shotgun (WGS) entry which is preliminary data.</text>
</comment>
<dbReference type="InParanoid" id="Q5CPV6"/>
<dbReference type="GeneID" id="3372464"/>
<feature type="compositionally biased region" description="Basic and acidic residues" evidence="1">
    <location>
        <begin position="535"/>
        <end position="544"/>
    </location>
</feature>
<keyword evidence="4" id="KW-1185">Reference proteome</keyword>
<dbReference type="InterPro" id="IPR022100">
    <property type="entry name" value="WDHD1/CFT4_beta-prop_2nd"/>
</dbReference>
<feature type="region of interest" description="Disordered" evidence="1">
    <location>
        <begin position="479"/>
        <end position="544"/>
    </location>
</feature>
<dbReference type="OMA" id="NDIESIH"/>
<dbReference type="KEGG" id="cpv:cgd8_640"/>
<accession>Q5CPV6</accession>
<dbReference type="InterPro" id="IPR036322">
    <property type="entry name" value="WD40_repeat_dom_sf"/>
</dbReference>
<feature type="compositionally biased region" description="Polar residues" evidence="1">
    <location>
        <begin position="1159"/>
        <end position="1174"/>
    </location>
</feature>
<organism evidence="3 4">
    <name type="scientific">Cryptosporidium parvum (strain Iowa II)</name>
    <dbReference type="NCBI Taxonomy" id="353152"/>
    <lineage>
        <taxon>Eukaryota</taxon>
        <taxon>Sar</taxon>
        <taxon>Alveolata</taxon>
        <taxon>Apicomplexa</taxon>
        <taxon>Conoidasida</taxon>
        <taxon>Coccidia</taxon>
        <taxon>Eucoccidiorida</taxon>
        <taxon>Eimeriorina</taxon>
        <taxon>Cryptosporidiidae</taxon>
        <taxon>Cryptosporidium</taxon>
    </lineage>
</organism>
<dbReference type="EMBL" id="AAEE01000011">
    <property type="protein sequence ID" value="EAK87502.1"/>
    <property type="molecule type" value="Genomic_DNA"/>
</dbReference>
<dbReference type="SUPFAM" id="SSF50978">
    <property type="entry name" value="WD40 repeat-like"/>
    <property type="match status" value="1"/>
</dbReference>
<sequence length="1230" mass="143303">MGKKFKSLIKQEDVQEWDFQSKYSESSIRQVFLSYDKSVDDQLRLIVQTNETSSIEIIQFSDENKLYSRTWCPQENKIEEEFDFMQMSSCLYTKDYVCIGFSNGSVRLYNFPKSKSSRNEELIEKDSEDKIHDHYYNTMFGDSQEMEEDNESSKFWLDNPSLKNLPSRLLMKHMGYPICIKERNGIIYVLYDDGALMSTSIESNIGYNVIRYDKSFQGAINFSLNPEGDKIAVSTSNRKLIVSSLEMRELNKKNDDGIRNCKHLFESQVFKKSLFQKSKKLKDPYNCLVLEWSNCGGYIYLPGESEIRVISLNEDPKEIKYFSLDSEKRYFGFDICIIKEVEYNKDKRILVSLSLQRELKVYILELRANDIREINTLMLNVKNKKETFPVSLDLLLINGEELINKENEEQDKEQDFLYISTLMSSGELILNKLQLDLRTYKSVNLVKNKPVIQNDDILTEKLNKSKRFDEEYDEKDSRNNLLWDDVEEAEEEEEEEEEEEKREKIDFNKGGKINKKKSEMNYSEGRNIQRRSGLRRLEDEEKMSEDDIFKDTDDFEYSVDGEDNISSGDRKQKEIDHFNGEMEDDGLDFEEEEEEEDEYEYESWDKREFGRHIEHLKGRIEKLKSIINNDNESQPPVHPGYTGDNEILDSLNEENREFLYCWNQSGYVSYSIDEEGRPSIDMECYNSMDGPKKLRVYDTKGYNMACIGMDGYLLGRKSKVLDNGSVVSSIIDYNIWRTWGRSDKSGWSKTLLNGEDLICMTCNRDFVAVITSLRYLRIWRNSGISVSVTKLVGSPICCVSNGSYLLVVTQREPFYTPRNKLRLGGNIHEGIISGRCNTYEILFLDVTQETLIYSDIMSITPETIINWCGISNKGVPIIKDTSGQTFMLSRQWKNQKENWIPITNFGLLESSTSSKYFILGVNEDHFNVLKLPDGLEHPIPIMAKNNSNQNYSTIKIPFNIPILGLPSITQWMNIIENDPTLNECITNNNISWEIIDELRMKLDLIQGNISMVDEFSCHKDSNQYRQYKLQREKLLMRLYMKLVIKQLVEPAFDVVRMFNFPKSFQIALEQAEKSGERILANKISQEIQMRSKYEQEKSNKDFKADNKKEYVHSIEDDTLKQSNKNKFNMENINLNDERNRILPSNDMNSSPSTSTPSSFTGTNLLSSPKQHLKQQIQTLKMNNPFNTRTNSGDNNSSSKNLSEEIDYGAQHKEITQTIQYCSEIIKKRKV</sequence>
<dbReference type="PANTHER" id="PTHR19932:SF10">
    <property type="entry name" value="WD REPEAT AND HMG-BOX DNA-BINDING PROTEIN 1"/>
    <property type="match status" value="1"/>
</dbReference>
<dbReference type="VEuPathDB" id="CryptoDB:cgd8_640"/>
<evidence type="ECO:0000313" key="3">
    <source>
        <dbReference type="EMBL" id="EAK87502.1"/>
    </source>
</evidence>
<feature type="compositionally biased region" description="Acidic residues" evidence="1">
    <location>
        <begin position="484"/>
        <end position="500"/>
    </location>
</feature>
<reference evidence="3 4" key="1">
    <citation type="journal article" date="2004" name="Science">
        <title>Complete genome sequence of the apicomplexan, Cryptosporidium parvum.</title>
        <authorList>
            <person name="Abrahamsen M.S."/>
            <person name="Templeton T.J."/>
            <person name="Enomoto S."/>
            <person name="Abrahante J.E."/>
            <person name="Zhu G."/>
            <person name="Lancto C.A."/>
            <person name="Deng M."/>
            <person name="Liu C."/>
            <person name="Widmer G."/>
            <person name="Tzipori S."/>
            <person name="Buck G.A."/>
            <person name="Xu P."/>
            <person name="Bankier A.T."/>
            <person name="Dear P.H."/>
            <person name="Konfortov B.A."/>
            <person name="Spriggs H.F."/>
            <person name="Iyer L."/>
            <person name="Anantharaman V."/>
            <person name="Aravind L."/>
            <person name="Kapur V."/>
        </authorList>
    </citation>
    <scope>NUCLEOTIDE SEQUENCE [LARGE SCALE GENOMIC DNA]</scope>
    <source>
        <strain evidence="4">Iowa II</strain>
    </source>
</reference>
<feature type="region of interest" description="Disordered" evidence="1">
    <location>
        <begin position="1182"/>
        <end position="1201"/>
    </location>
</feature>
<dbReference type="GO" id="GO:0043596">
    <property type="term" value="C:nuclear replication fork"/>
    <property type="evidence" value="ECO:0007669"/>
    <property type="project" value="TreeGrafter"/>
</dbReference>
<evidence type="ECO:0000259" key="2">
    <source>
        <dbReference type="Pfam" id="PF12341"/>
    </source>
</evidence>